<dbReference type="RefSeq" id="WP_024767139.1">
    <property type="nucleotide sequence ID" value="NZ_CP049140.1"/>
</dbReference>
<name>A0A6G6IPG7_PSENT</name>
<gene>
    <name evidence="1" type="ORF">G5B91_01155</name>
</gene>
<evidence type="ECO:0000313" key="1">
    <source>
        <dbReference type="EMBL" id="QIE84949.1"/>
    </source>
</evidence>
<accession>A0A6G6IPG7</accession>
<dbReference type="EMBL" id="CP049140">
    <property type="protein sequence ID" value="QIE84949.1"/>
    <property type="molecule type" value="Genomic_DNA"/>
</dbReference>
<proteinExistence type="predicted"/>
<dbReference type="AlphaFoldDB" id="A0A6G6IPG7"/>
<sequence>MNSEALRYLVELAMATRKADHLDALSVASRTADSASRMALALGAHGPRECARYFDLISSAIKYRRAELIGARLAPRPWTKEGR</sequence>
<evidence type="ECO:0000313" key="2">
    <source>
        <dbReference type="Proteomes" id="UP000501063"/>
    </source>
</evidence>
<dbReference type="Proteomes" id="UP000501063">
    <property type="component" value="Chromosome"/>
</dbReference>
<reference evidence="1 2" key="1">
    <citation type="submission" date="2020-02" db="EMBL/GenBank/DDBJ databases">
        <title>Integrative conjugative elements (ICEs) and plasmids drive adaptation of Pseudomonas nitroreducens strain HBP1 to wastewater environment.</title>
        <authorList>
            <person name="Sentchilo V."/>
            <person name="Carraro N."/>
            <person name="Bertelli C."/>
            <person name="van der Meer J.R."/>
        </authorList>
    </citation>
    <scope>NUCLEOTIDE SEQUENCE [LARGE SCALE GENOMIC DNA]</scope>
    <source>
        <strain evidence="1 2">HBP1</strain>
    </source>
</reference>
<organism evidence="1 2">
    <name type="scientific">Pseudomonas nitroreducens</name>
    <dbReference type="NCBI Taxonomy" id="46680"/>
    <lineage>
        <taxon>Bacteria</taxon>
        <taxon>Pseudomonadati</taxon>
        <taxon>Pseudomonadota</taxon>
        <taxon>Gammaproteobacteria</taxon>
        <taxon>Pseudomonadales</taxon>
        <taxon>Pseudomonadaceae</taxon>
        <taxon>Pseudomonas</taxon>
    </lineage>
</organism>
<dbReference type="KEGG" id="pnt:G5B91_01155"/>
<protein>
    <submittedName>
        <fullName evidence="1">Uncharacterized protein</fullName>
    </submittedName>
</protein>